<protein>
    <submittedName>
        <fullName evidence="2">Uncharacterized protein</fullName>
    </submittedName>
</protein>
<name>A0A1H2KWA2_9ACTN</name>
<dbReference type="Proteomes" id="UP000182977">
    <property type="component" value="Chromosome I"/>
</dbReference>
<keyword evidence="3" id="KW-1185">Reference proteome</keyword>
<keyword evidence="1" id="KW-0472">Membrane</keyword>
<feature type="transmembrane region" description="Helical" evidence="1">
    <location>
        <begin position="66"/>
        <end position="99"/>
    </location>
</feature>
<keyword evidence="1" id="KW-0812">Transmembrane</keyword>
<evidence type="ECO:0000313" key="2">
    <source>
        <dbReference type="EMBL" id="SDU72744.1"/>
    </source>
</evidence>
<dbReference type="EMBL" id="LT629791">
    <property type="protein sequence ID" value="SDU72744.1"/>
    <property type="molecule type" value="Genomic_DNA"/>
</dbReference>
<evidence type="ECO:0000313" key="3">
    <source>
        <dbReference type="Proteomes" id="UP000182977"/>
    </source>
</evidence>
<organism evidence="2 3">
    <name type="scientific">Jiangella alkaliphila</name>
    <dbReference type="NCBI Taxonomy" id="419479"/>
    <lineage>
        <taxon>Bacteria</taxon>
        <taxon>Bacillati</taxon>
        <taxon>Actinomycetota</taxon>
        <taxon>Actinomycetes</taxon>
        <taxon>Jiangellales</taxon>
        <taxon>Jiangellaceae</taxon>
        <taxon>Jiangella</taxon>
    </lineage>
</organism>
<reference evidence="3" key="1">
    <citation type="submission" date="2016-10" db="EMBL/GenBank/DDBJ databases">
        <authorList>
            <person name="Varghese N."/>
            <person name="Submissions S."/>
        </authorList>
    </citation>
    <scope>NUCLEOTIDE SEQUENCE [LARGE SCALE GENOMIC DNA]</scope>
    <source>
        <strain evidence="3">DSM 45079</strain>
    </source>
</reference>
<dbReference type="AlphaFoldDB" id="A0A1H2KWA2"/>
<evidence type="ECO:0000256" key="1">
    <source>
        <dbReference type="SAM" id="Phobius"/>
    </source>
</evidence>
<accession>A0A1H2KWA2</accession>
<gene>
    <name evidence="2" type="ORF">SAMN04488563_4398</name>
</gene>
<sequence length="100" mass="10288">MINFAGCGVLPGLISGRTGTNRETASLNVRLSVAPDPAFWLIMEPALSPPLQGVAMGQKLAKRFMVAFGLGLLLALIFDHSAAGFAVGFAIVFGAGLAAE</sequence>
<proteinExistence type="predicted"/>
<keyword evidence="1" id="KW-1133">Transmembrane helix</keyword>
<dbReference type="STRING" id="419479.SAMN04488563_4398"/>